<dbReference type="EMBL" id="JAUNZN010000002">
    <property type="protein sequence ID" value="KAK4827933.1"/>
    <property type="molecule type" value="Genomic_DNA"/>
</dbReference>
<dbReference type="AlphaFoldDB" id="A0AAN7PLH0"/>
<gene>
    <name evidence="1" type="ORF">QYF61_022548</name>
</gene>
<protein>
    <submittedName>
        <fullName evidence="1">Uncharacterized protein</fullName>
    </submittedName>
</protein>
<evidence type="ECO:0000313" key="1">
    <source>
        <dbReference type="EMBL" id="KAK4827933.1"/>
    </source>
</evidence>
<evidence type="ECO:0000313" key="2">
    <source>
        <dbReference type="Proteomes" id="UP001333110"/>
    </source>
</evidence>
<comment type="caution">
    <text evidence="1">The sequence shown here is derived from an EMBL/GenBank/DDBJ whole genome shotgun (WGS) entry which is preliminary data.</text>
</comment>
<dbReference type="Proteomes" id="UP001333110">
    <property type="component" value="Unassembled WGS sequence"/>
</dbReference>
<reference evidence="1 2" key="1">
    <citation type="journal article" date="2023" name="J. Hered.">
        <title>Chromosome-level genome of the wood stork (Mycteria americana) provides insight into avian chromosome evolution.</title>
        <authorList>
            <person name="Flamio R. Jr."/>
            <person name="Ramstad K.M."/>
        </authorList>
    </citation>
    <scope>NUCLEOTIDE SEQUENCE [LARGE SCALE GENOMIC DNA]</scope>
    <source>
        <strain evidence="1">JAX WOST 10</strain>
    </source>
</reference>
<keyword evidence="2" id="KW-1185">Reference proteome</keyword>
<sequence length="77" mass="8558">MNGSPGKGRRFSVLPGDLDKLEKGANRKPMKFKGKCKPLHLGKNYPRHQCQLEADQLESSFAGRDLAVLVDTMLNMS</sequence>
<proteinExistence type="predicted"/>
<name>A0AAN7PLH0_MYCAM</name>
<accession>A0AAN7PLH0</accession>
<organism evidence="1 2">
    <name type="scientific">Mycteria americana</name>
    <name type="common">Wood stork</name>
    <dbReference type="NCBI Taxonomy" id="33587"/>
    <lineage>
        <taxon>Eukaryota</taxon>
        <taxon>Metazoa</taxon>
        <taxon>Chordata</taxon>
        <taxon>Craniata</taxon>
        <taxon>Vertebrata</taxon>
        <taxon>Euteleostomi</taxon>
        <taxon>Archelosauria</taxon>
        <taxon>Archosauria</taxon>
        <taxon>Dinosauria</taxon>
        <taxon>Saurischia</taxon>
        <taxon>Theropoda</taxon>
        <taxon>Coelurosauria</taxon>
        <taxon>Aves</taxon>
        <taxon>Neognathae</taxon>
        <taxon>Neoaves</taxon>
        <taxon>Aequornithes</taxon>
        <taxon>Ciconiiformes</taxon>
        <taxon>Ciconiidae</taxon>
        <taxon>Mycteria</taxon>
    </lineage>
</organism>